<dbReference type="Proteomes" id="UP000255423">
    <property type="component" value="Unassembled WGS sequence"/>
</dbReference>
<dbReference type="InterPro" id="IPR001179">
    <property type="entry name" value="PPIase_FKBP_dom"/>
</dbReference>
<protein>
    <recommendedName>
        <fullName evidence="4 9">Trigger factor</fullName>
        <shortName evidence="9">TF</shortName>
        <ecNumber evidence="3 9">5.2.1.8</ecNumber>
    </recommendedName>
    <alternativeName>
        <fullName evidence="8 9">PPIase</fullName>
    </alternativeName>
</protein>
<evidence type="ECO:0000313" key="13">
    <source>
        <dbReference type="EMBL" id="SUQ24560.1"/>
    </source>
</evidence>
<keyword evidence="9" id="KW-0131">Cell cycle</keyword>
<keyword evidence="9" id="KW-0963">Cytoplasm</keyword>
<dbReference type="InterPro" id="IPR008881">
    <property type="entry name" value="Trigger_fac_ribosome-bd_bac"/>
</dbReference>
<gene>
    <name evidence="9" type="primary">tig</name>
    <name evidence="13" type="ORF">SAMN05661053_1966</name>
</gene>
<organism evidence="13 14">
    <name type="scientific">Fibrobacter succinogenes</name>
    <name type="common">Bacteroides succinogenes</name>
    <dbReference type="NCBI Taxonomy" id="833"/>
    <lineage>
        <taxon>Bacteria</taxon>
        <taxon>Pseudomonadati</taxon>
        <taxon>Fibrobacterota</taxon>
        <taxon>Fibrobacteria</taxon>
        <taxon>Fibrobacterales</taxon>
        <taxon>Fibrobacteraceae</taxon>
        <taxon>Fibrobacter</taxon>
    </lineage>
</organism>
<comment type="function">
    <text evidence="9">Involved in protein export. Acts as a chaperone by maintaining the newly synthesized protein in an open conformation. Functions as a peptidyl-prolyl cis-trans isomerase.</text>
</comment>
<dbReference type="Gene3D" id="3.30.70.1050">
    <property type="entry name" value="Trigger factor ribosome-binding domain"/>
    <property type="match status" value="1"/>
</dbReference>
<keyword evidence="5 9" id="KW-0697">Rotamase</keyword>
<dbReference type="Gene3D" id="1.10.3120.10">
    <property type="entry name" value="Trigger factor, C-terminal domain"/>
    <property type="match status" value="1"/>
</dbReference>
<reference evidence="13 14" key="1">
    <citation type="submission" date="2017-08" db="EMBL/GenBank/DDBJ databases">
        <authorList>
            <person name="de Groot N.N."/>
        </authorList>
    </citation>
    <scope>NUCLEOTIDE SEQUENCE [LARGE SCALE GENOMIC DNA]</scope>
    <source>
        <strain evidence="13 14">HM2</strain>
    </source>
</reference>
<keyword evidence="6 9" id="KW-0143">Chaperone</keyword>
<keyword evidence="9" id="KW-0132">Cell division</keyword>
<dbReference type="GO" id="GO:0044183">
    <property type="term" value="F:protein folding chaperone"/>
    <property type="evidence" value="ECO:0007669"/>
    <property type="project" value="TreeGrafter"/>
</dbReference>
<comment type="catalytic activity">
    <reaction evidence="1 9">
        <text>[protein]-peptidylproline (omega=180) = [protein]-peptidylproline (omega=0)</text>
        <dbReference type="Rhea" id="RHEA:16237"/>
        <dbReference type="Rhea" id="RHEA-COMP:10747"/>
        <dbReference type="Rhea" id="RHEA-COMP:10748"/>
        <dbReference type="ChEBI" id="CHEBI:83833"/>
        <dbReference type="ChEBI" id="CHEBI:83834"/>
        <dbReference type="EC" id="5.2.1.8"/>
    </reaction>
</comment>
<dbReference type="GO" id="GO:0043335">
    <property type="term" value="P:protein unfolding"/>
    <property type="evidence" value="ECO:0007669"/>
    <property type="project" value="TreeGrafter"/>
</dbReference>
<dbReference type="Pfam" id="PF05697">
    <property type="entry name" value="Trigger_N"/>
    <property type="match status" value="1"/>
</dbReference>
<evidence type="ECO:0000259" key="10">
    <source>
        <dbReference type="Pfam" id="PF00254"/>
    </source>
</evidence>
<dbReference type="GO" id="GO:0005737">
    <property type="term" value="C:cytoplasm"/>
    <property type="evidence" value="ECO:0007669"/>
    <property type="project" value="UniProtKB-SubCell"/>
</dbReference>
<dbReference type="SUPFAM" id="SSF54534">
    <property type="entry name" value="FKBP-like"/>
    <property type="match status" value="1"/>
</dbReference>
<comment type="similarity">
    <text evidence="2 9">Belongs to the FKBP-type PPIase family. Tig subfamily.</text>
</comment>
<keyword evidence="7 9" id="KW-0413">Isomerase</keyword>
<dbReference type="InterPro" id="IPR046357">
    <property type="entry name" value="PPIase_dom_sf"/>
</dbReference>
<dbReference type="EC" id="5.2.1.8" evidence="3 9"/>
<dbReference type="HAMAP" id="MF_00303">
    <property type="entry name" value="Trigger_factor_Tig"/>
    <property type="match status" value="1"/>
</dbReference>
<dbReference type="GO" id="GO:0003755">
    <property type="term" value="F:peptidyl-prolyl cis-trans isomerase activity"/>
    <property type="evidence" value="ECO:0007669"/>
    <property type="project" value="UniProtKB-UniRule"/>
</dbReference>
<feature type="domain" description="PPIase FKBP-type" evidence="10">
    <location>
        <begin position="156"/>
        <end position="238"/>
    </location>
</feature>
<evidence type="ECO:0000313" key="14">
    <source>
        <dbReference type="Proteomes" id="UP000255423"/>
    </source>
</evidence>
<dbReference type="RefSeq" id="WP_109573013.1">
    <property type="nucleotide sequence ID" value="NZ_UHJL01000002.1"/>
</dbReference>
<dbReference type="NCBIfam" id="TIGR00115">
    <property type="entry name" value="tig"/>
    <property type="match status" value="1"/>
</dbReference>
<dbReference type="PANTHER" id="PTHR30560">
    <property type="entry name" value="TRIGGER FACTOR CHAPERONE AND PEPTIDYL-PROLYL CIS/TRANS ISOMERASE"/>
    <property type="match status" value="1"/>
</dbReference>
<dbReference type="GO" id="GO:0043022">
    <property type="term" value="F:ribosome binding"/>
    <property type="evidence" value="ECO:0007669"/>
    <property type="project" value="TreeGrafter"/>
</dbReference>
<evidence type="ECO:0000256" key="6">
    <source>
        <dbReference type="ARBA" id="ARBA00023186"/>
    </source>
</evidence>
<evidence type="ECO:0000259" key="11">
    <source>
        <dbReference type="Pfam" id="PF05697"/>
    </source>
</evidence>
<comment type="subcellular location">
    <subcellularLocation>
        <location evidence="9">Cytoplasm</location>
    </subcellularLocation>
    <text evidence="9">About half TF is bound to the ribosome near the polypeptide exit tunnel while the other half is free in the cytoplasm.</text>
</comment>
<evidence type="ECO:0000256" key="8">
    <source>
        <dbReference type="ARBA" id="ARBA00029986"/>
    </source>
</evidence>
<dbReference type="Gene3D" id="3.10.50.40">
    <property type="match status" value="1"/>
</dbReference>
<dbReference type="PIRSF" id="PIRSF003095">
    <property type="entry name" value="Trigger_factor"/>
    <property type="match status" value="1"/>
</dbReference>
<comment type="domain">
    <text evidence="9">Consists of 3 domains; the N-terminus binds the ribosome, the middle domain has PPIase activity, while the C-terminus has intrinsic chaperone activity on its own.</text>
</comment>
<dbReference type="AlphaFoldDB" id="A0A380S6W6"/>
<dbReference type="Pfam" id="PF00254">
    <property type="entry name" value="FKBP_C"/>
    <property type="match status" value="1"/>
</dbReference>
<dbReference type="InterPro" id="IPR005215">
    <property type="entry name" value="Trig_fac"/>
</dbReference>
<evidence type="ECO:0000256" key="7">
    <source>
        <dbReference type="ARBA" id="ARBA00023235"/>
    </source>
</evidence>
<evidence type="ECO:0000256" key="2">
    <source>
        <dbReference type="ARBA" id="ARBA00005464"/>
    </source>
</evidence>
<dbReference type="GO" id="GO:0051083">
    <property type="term" value="P:'de novo' cotranslational protein folding"/>
    <property type="evidence" value="ECO:0007669"/>
    <property type="project" value="TreeGrafter"/>
</dbReference>
<dbReference type="InterPro" id="IPR036611">
    <property type="entry name" value="Trigger_fac_ribosome-bd_sf"/>
</dbReference>
<dbReference type="Pfam" id="PF05698">
    <property type="entry name" value="Trigger_C"/>
    <property type="match status" value="1"/>
</dbReference>
<evidence type="ECO:0000259" key="12">
    <source>
        <dbReference type="Pfam" id="PF05698"/>
    </source>
</evidence>
<dbReference type="InterPro" id="IPR008880">
    <property type="entry name" value="Trigger_fac_C"/>
</dbReference>
<dbReference type="InterPro" id="IPR027304">
    <property type="entry name" value="Trigger_fact/SurA_dom_sf"/>
</dbReference>
<evidence type="ECO:0000256" key="1">
    <source>
        <dbReference type="ARBA" id="ARBA00000971"/>
    </source>
</evidence>
<dbReference type="PANTHER" id="PTHR30560:SF3">
    <property type="entry name" value="TRIGGER FACTOR-LIKE PROTEIN TIG, CHLOROPLASTIC"/>
    <property type="match status" value="1"/>
</dbReference>
<evidence type="ECO:0000256" key="3">
    <source>
        <dbReference type="ARBA" id="ARBA00013194"/>
    </source>
</evidence>
<feature type="domain" description="Trigger factor ribosome-binding bacterial" evidence="11">
    <location>
        <begin position="1"/>
        <end position="144"/>
    </location>
</feature>
<feature type="domain" description="Trigger factor C-terminal" evidence="12">
    <location>
        <begin position="262"/>
        <end position="409"/>
    </location>
</feature>
<sequence length="419" mass="47655">MSAEIKETSATVRTLEITIPQGDLKVPFEKKLSQYKKQVALKGFRQGQVPKSMILKQFGPSIRHEAVDEVVNAIVQEELKKANIIPVGKMLVKDFNDDEKSDITLKVEVEVDPEIDIKGYADTGITVPATAVHEEEVQAEFDRLMQMWSKDEHVDREAKKGDVVVGDYIEVVIDGEKQELPENKEFRSLLGESASPGFDEGLMGSKAGDKKEINFKYPDDHKDERYRGKTAQFNVEIKDVREIVPPTLDEEFCKQIGVKDEADLRNNLAESLAAQKKDAAKNKAINEAIDKLIEANPFEVPKARIYDLIKWTLNRNAQSEKDVVEPTEEQINELSGEAIREIKKHRILEFVATQEKIKPTQALVDERLQQMANAYHVEFENLKNHFRQSGRINQLRDELRFQMAADFIVGIRPAAEETK</sequence>
<evidence type="ECO:0000256" key="4">
    <source>
        <dbReference type="ARBA" id="ARBA00016902"/>
    </source>
</evidence>
<dbReference type="EMBL" id="UHJL01000002">
    <property type="protein sequence ID" value="SUQ24560.1"/>
    <property type="molecule type" value="Genomic_DNA"/>
</dbReference>
<dbReference type="GO" id="GO:0051301">
    <property type="term" value="P:cell division"/>
    <property type="evidence" value="ECO:0007669"/>
    <property type="project" value="UniProtKB-KW"/>
</dbReference>
<evidence type="ECO:0000256" key="5">
    <source>
        <dbReference type="ARBA" id="ARBA00023110"/>
    </source>
</evidence>
<dbReference type="SUPFAM" id="SSF109998">
    <property type="entry name" value="Triger factor/SurA peptide-binding domain-like"/>
    <property type="match status" value="1"/>
</dbReference>
<evidence type="ECO:0000256" key="9">
    <source>
        <dbReference type="HAMAP-Rule" id="MF_00303"/>
    </source>
</evidence>
<dbReference type="SUPFAM" id="SSF102735">
    <property type="entry name" value="Trigger factor ribosome-binding domain"/>
    <property type="match status" value="1"/>
</dbReference>
<proteinExistence type="inferred from homology"/>
<dbReference type="GO" id="GO:0015031">
    <property type="term" value="P:protein transport"/>
    <property type="evidence" value="ECO:0007669"/>
    <property type="project" value="UniProtKB-UniRule"/>
</dbReference>
<name>A0A380S6W6_FIBSU</name>
<accession>A0A380S6W6</accession>
<dbReference type="InterPro" id="IPR037041">
    <property type="entry name" value="Trigger_fac_C_sf"/>
</dbReference>